<dbReference type="PANTHER" id="PTHR43081">
    <property type="entry name" value="ADENYLATE CYCLASE, TERMINAL-DIFFERENTIATION SPECIFIC-RELATED"/>
    <property type="match status" value="1"/>
</dbReference>
<reference evidence="4" key="1">
    <citation type="submission" date="2016-11" db="EMBL/GenBank/DDBJ databases">
        <title>Mesorhizobium oceanicum sp. nov., isolated from deep seawater in South China Sea.</title>
        <authorList>
            <person name="Fu G.-Y."/>
        </authorList>
    </citation>
    <scope>NUCLEOTIDE SEQUENCE [LARGE SCALE GENOMIC DNA]</scope>
    <source>
        <strain evidence="4">B7</strain>
    </source>
</reference>
<proteinExistence type="predicted"/>
<dbReference type="SUPFAM" id="SSF55073">
    <property type="entry name" value="Nucleotide cyclase"/>
    <property type="match status" value="1"/>
</dbReference>
<evidence type="ECO:0000256" key="1">
    <source>
        <dbReference type="SAM" id="Phobius"/>
    </source>
</evidence>
<dbReference type="PROSITE" id="PS50125">
    <property type="entry name" value="GUANYLATE_CYCLASE_2"/>
    <property type="match status" value="1"/>
</dbReference>
<dbReference type="STRING" id="1670800.BSQ44_18780"/>
<sequence>MALAERVGSAIATRRARRRANFPQLLDETFRSHEREGRRLQLRGRTWSLAAMLVMLGVVAPYPEAFYYQGLVLFFISTGFIPSLLERWGKLRRWHLYLFVAIDFALLTFAVIYPNPLAPENLPPQLTLHFDTSLYLFLLLASLAFADNPRLVLWGGFVGAVSWAVGVGWLARLPDSVVIWPGNGDIGLNDVVTRMRLIANPTTVDLSVLFQTVVIFAIVAMIMAGGVGRSRRLVWRYAVIERQRLNLARYFPPSTVDQLSRQDEPLQQIRELKAAIIFADLVGFTRWAERHTPSEAISLLREVHALLEEAVFRHGGTLDKFIGDGVMATFGTPEPKPDDSLNAMSCVKAILEDVAALNARRLARGEEAVQIALGVHYGPVVVGNIGTERRLELGVIGDTVNVASRLEELTRVIGRMAVVSDQLVADIRERRPDAADRMLEDFAFLGANHLEGRRQDIAVWGSNQTLVASESQARWARSA</sequence>
<feature type="transmembrane region" description="Helical" evidence="1">
    <location>
        <begin position="151"/>
        <end position="171"/>
    </location>
</feature>
<dbReference type="InterPro" id="IPR001054">
    <property type="entry name" value="A/G_cyclase"/>
</dbReference>
<dbReference type="InterPro" id="IPR029787">
    <property type="entry name" value="Nucleotide_cyclase"/>
</dbReference>
<dbReference type="GO" id="GO:0035556">
    <property type="term" value="P:intracellular signal transduction"/>
    <property type="evidence" value="ECO:0007669"/>
    <property type="project" value="InterPro"/>
</dbReference>
<organism evidence="3 4">
    <name type="scientific">Aquibium oceanicum</name>
    <dbReference type="NCBI Taxonomy" id="1670800"/>
    <lineage>
        <taxon>Bacteria</taxon>
        <taxon>Pseudomonadati</taxon>
        <taxon>Pseudomonadota</taxon>
        <taxon>Alphaproteobacteria</taxon>
        <taxon>Hyphomicrobiales</taxon>
        <taxon>Phyllobacteriaceae</taxon>
        <taxon>Aquibium</taxon>
    </lineage>
</organism>
<dbReference type="Pfam" id="PF00211">
    <property type="entry name" value="Guanylate_cyc"/>
    <property type="match status" value="1"/>
</dbReference>
<keyword evidence="1" id="KW-0812">Transmembrane</keyword>
<accession>A0A1L3SUZ0</accession>
<gene>
    <name evidence="3" type="ORF">BSQ44_18780</name>
</gene>
<dbReference type="RefSeq" id="WP_072606655.1">
    <property type="nucleotide sequence ID" value="NZ_CP018171.1"/>
</dbReference>
<dbReference type="PANTHER" id="PTHR43081:SF1">
    <property type="entry name" value="ADENYLATE CYCLASE, TERMINAL-DIFFERENTIATION SPECIFIC"/>
    <property type="match status" value="1"/>
</dbReference>
<keyword evidence="4" id="KW-1185">Reference proteome</keyword>
<dbReference type="Gene3D" id="3.30.70.1230">
    <property type="entry name" value="Nucleotide cyclase"/>
    <property type="match status" value="1"/>
</dbReference>
<feature type="domain" description="Guanylate cyclase" evidence="2">
    <location>
        <begin position="275"/>
        <end position="407"/>
    </location>
</feature>
<evidence type="ECO:0000313" key="3">
    <source>
        <dbReference type="EMBL" id="APH73184.1"/>
    </source>
</evidence>
<protein>
    <recommendedName>
        <fullName evidence="2">Guanylate cyclase domain-containing protein</fullName>
    </recommendedName>
</protein>
<dbReference type="GO" id="GO:0009190">
    <property type="term" value="P:cyclic nucleotide biosynthetic process"/>
    <property type="evidence" value="ECO:0007669"/>
    <property type="project" value="InterPro"/>
</dbReference>
<feature type="transmembrane region" description="Helical" evidence="1">
    <location>
        <begin position="96"/>
        <end position="114"/>
    </location>
</feature>
<evidence type="ECO:0000259" key="2">
    <source>
        <dbReference type="PROSITE" id="PS50125"/>
    </source>
</evidence>
<dbReference type="Proteomes" id="UP000182840">
    <property type="component" value="Chromosome"/>
</dbReference>
<feature type="transmembrane region" description="Helical" evidence="1">
    <location>
        <begin position="42"/>
        <end position="60"/>
    </location>
</feature>
<dbReference type="GO" id="GO:0004016">
    <property type="term" value="F:adenylate cyclase activity"/>
    <property type="evidence" value="ECO:0007669"/>
    <property type="project" value="UniProtKB-ARBA"/>
</dbReference>
<dbReference type="CDD" id="cd07302">
    <property type="entry name" value="CHD"/>
    <property type="match status" value="1"/>
</dbReference>
<dbReference type="KEGG" id="meso:BSQ44_18780"/>
<evidence type="ECO:0000313" key="4">
    <source>
        <dbReference type="Proteomes" id="UP000182840"/>
    </source>
</evidence>
<dbReference type="InterPro" id="IPR050697">
    <property type="entry name" value="Adenylyl/Guanylyl_Cyclase_3/4"/>
</dbReference>
<dbReference type="SMART" id="SM00044">
    <property type="entry name" value="CYCc"/>
    <property type="match status" value="1"/>
</dbReference>
<feature type="transmembrane region" description="Helical" evidence="1">
    <location>
        <begin position="66"/>
        <end position="84"/>
    </location>
</feature>
<keyword evidence="1" id="KW-0472">Membrane</keyword>
<keyword evidence="1" id="KW-1133">Transmembrane helix</keyword>
<feature type="transmembrane region" description="Helical" evidence="1">
    <location>
        <begin position="126"/>
        <end position="146"/>
    </location>
</feature>
<name>A0A1L3SUZ0_9HYPH</name>
<dbReference type="OrthoDB" id="9789782at2"/>
<feature type="transmembrane region" description="Helical" evidence="1">
    <location>
        <begin position="208"/>
        <end position="227"/>
    </location>
</feature>
<dbReference type="AlphaFoldDB" id="A0A1L3SUZ0"/>
<dbReference type="EMBL" id="CP018171">
    <property type="protein sequence ID" value="APH73184.1"/>
    <property type="molecule type" value="Genomic_DNA"/>
</dbReference>